<comment type="caution">
    <text evidence="1">The sequence shown here is derived from an EMBL/GenBank/DDBJ whole genome shotgun (WGS) entry which is preliminary data.</text>
</comment>
<dbReference type="OrthoDB" id="1736743at2759"/>
<dbReference type="PANTHER" id="PTHR34191:SF20">
    <property type="entry name" value="LATE EMBRYOGENESIS ABUNDANT PROTEIN (LEA) FAMILY PROTEIN"/>
    <property type="match status" value="1"/>
</dbReference>
<organism evidence="1 2">
    <name type="scientific">Tetracentron sinense</name>
    <name type="common">Spur-leaf</name>
    <dbReference type="NCBI Taxonomy" id="13715"/>
    <lineage>
        <taxon>Eukaryota</taxon>
        <taxon>Viridiplantae</taxon>
        <taxon>Streptophyta</taxon>
        <taxon>Embryophyta</taxon>
        <taxon>Tracheophyta</taxon>
        <taxon>Spermatophyta</taxon>
        <taxon>Magnoliopsida</taxon>
        <taxon>Trochodendrales</taxon>
        <taxon>Trochodendraceae</taxon>
        <taxon>Tetracentron</taxon>
    </lineage>
</organism>
<sequence length="261" mass="29924">MVAEDEKKRKRKMPEKEEKTKKKGFKVLEGLKFVVLRVVEMYPLFVRSEMEFIKFILAHSPTLPKMIIKAEPNNEGPLTRKRRLLRYFLHSRAASSSILGQLLRYFLHSRAASSSILGRRLPPFSGGVFLHSPVTSPFNRFSFACVFPETKKRKERMADQSHNISYKARKIKGQTQYGHITHMGSATMVQFAWQCYRMMYDDGDMFFFQAKTDQTDHMMDKAGNASQSAKESCQEVGQQMKAKAQEVADAVKDATGMNKSC</sequence>
<evidence type="ECO:0000313" key="1">
    <source>
        <dbReference type="EMBL" id="KAF8407920.1"/>
    </source>
</evidence>
<dbReference type="PANTHER" id="PTHR34191">
    <property type="entry name" value="LATE EMBRYOGENESIS ABUNDANT PROTEIN (LEA) FAMILY PROTEIN"/>
    <property type="match status" value="1"/>
</dbReference>
<name>A0A834ZLZ5_TETSI</name>
<reference evidence="1 2" key="1">
    <citation type="submission" date="2020-04" db="EMBL/GenBank/DDBJ databases">
        <title>Plant Genome Project.</title>
        <authorList>
            <person name="Zhang R.-G."/>
        </authorList>
    </citation>
    <scope>NUCLEOTIDE SEQUENCE [LARGE SCALE GENOMIC DNA]</scope>
    <source>
        <strain evidence="1">YNK0</strain>
        <tissue evidence="1">Leaf</tissue>
    </source>
</reference>
<dbReference type="EMBL" id="JABCRI010000004">
    <property type="protein sequence ID" value="KAF8407920.1"/>
    <property type="molecule type" value="Genomic_DNA"/>
</dbReference>
<protein>
    <submittedName>
        <fullName evidence="1">Uncharacterized protein</fullName>
    </submittedName>
</protein>
<gene>
    <name evidence="1" type="ORF">HHK36_007058</name>
</gene>
<proteinExistence type="predicted"/>
<keyword evidence="2" id="KW-1185">Reference proteome</keyword>
<evidence type="ECO:0000313" key="2">
    <source>
        <dbReference type="Proteomes" id="UP000655225"/>
    </source>
</evidence>
<dbReference type="InterPro" id="IPR039624">
    <property type="entry name" value="LEA1/2/D7/KIN2"/>
</dbReference>
<dbReference type="AlphaFoldDB" id="A0A834ZLZ5"/>
<accession>A0A834ZLZ5</accession>
<dbReference type="Proteomes" id="UP000655225">
    <property type="component" value="Unassembled WGS sequence"/>
</dbReference>